<keyword evidence="2" id="KW-0732">Signal</keyword>
<reference evidence="3" key="1">
    <citation type="submission" date="2021-02" db="EMBL/GenBank/DDBJ databases">
        <authorList>
            <person name="Dougan E. K."/>
            <person name="Rhodes N."/>
            <person name="Thang M."/>
            <person name="Chan C."/>
        </authorList>
    </citation>
    <scope>NUCLEOTIDE SEQUENCE</scope>
</reference>
<dbReference type="Proteomes" id="UP000654075">
    <property type="component" value="Unassembled WGS sequence"/>
</dbReference>
<comment type="caution">
    <text evidence="3">The sequence shown here is derived from an EMBL/GenBank/DDBJ whole genome shotgun (WGS) entry which is preliminary data.</text>
</comment>
<keyword evidence="4" id="KW-1185">Reference proteome</keyword>
<name>A0A813GTY2_POLGL</name>
<evidence type="ECO:0000313" key="4">
    <source>
        <dbReference type="Proteomes" id="UP000654075"/>
    </source>
</evidence>
<feature type="region of interest" description="Disordered" evidence="1">
    <location>
        <begin position="321"/>
        <end position="340"/>
    </location>
</feature>
<accession>A0A813GTY2</accession>
<proteinExistence type="predicted"/>
<dbReference type="OrthoDB" id="687730at2759"/>
<dbReference type="EMBL" id="CAJNNV010029510">
    <property type="protein sequence ID" value="CAE8628832.1"/>
    <property type="molecule type" value="Genomic_DNA"/>
</dbReference>
<protein>
    <submittedName>
        <fullName evidence="3">Uncharacterized protein</fullName>
    </submittedName>
</protein>
<evidence type="ECO:0000313" key="3">
    <source>
        <dbReference type="EMBL" id="CAE8628832.1"/>
    </source>
</evidence>
<dbReference type="AlphaFoldDB" id="A0A813GTY2"/>
<sequence length="1019" mass="113361">MGDGKSIGLRLVLLAIAVAAVASQDDASAPKLKIVSATRSARRILKGDQILEYQEIDIQFESPVYVKSCSTVEAVHVAEAGRCASCPAGCVLSAMFSRSPYVPDLLPKLQAEPECICGISYEEMQLRTQGWPGDQGFDVLTDRVPAYILGVPTELKAYGTAIWQFDALLAEFDCPNFDGVVPALARIRRFGYNAPPLAEGLWWLRRFETAFGVEEVDRLLANTSRQYNVRQAKFILPVRRTLNGRTRQIGLTEEELGQCSMSFPLLVGPSGEPAEVITKISDLEEHKLTCKNEGIQIVQTQIKAVLGKVLTSSIQPGMCTSDWRTSFPPRGPGGPGGTSGREYSFSSDVGYTPSSRYTEDLVARRVAKVGILALRRDFQPPVPNTNSTVPCSVLRWQLRLRAHNSRERAVSYTAMDAVNGCWDLMERSVQFATKQVTVESQNCQWEPDQLEFNFDPCCNLKMLRWQCCRRRPTIFEKQVAVGVNEALLTKTCRVDSTGAGTFAKTAVQASLAWHRRLTEASGLQRSWQNLASQEQAHAAMWRTVEGCHAAVMGMFDRRLGMYVGSPCLVDDDCFTDCRRPALPTLHIKVSIKAGSKHKPLVLGRCTVPGGQRHVYIMRCVARRAGKEVIERMAEQLGLSPRESNEAKIVARLPLSPDRKTQLCVGPQSAPGTSSTREACLAFQGCNWHHEIRSKTECEEDQFQNNNFCGCKEGVCPQQSIMQGCRVGSIFVDHCRTAREMLQPVELACAAIATTSEALARCKAFSDTHSLMMRNCLRGGCYPRVLYIYVDQQCNDNIRREFAGCYDRCVMPSGPNPNKDKKVCYYELWENETAQDCYMKPGDTSVHWAPPAGGLQVDWNWNNALKLDQPEDRKSRYCSIRVWQELQQTYRPRSLDAEEAYLQGRVIEEAQAGAVAERMSEGKRRREDEYLAANPPAFSGCDLGDLPMTAEAELQCYAKVGVTCCFSPVSLTLGACKYCTDANSTVCRIGDRLNAVWARAMCVMLTTMLRTFMTKQFASG</sequence>
<feature type="signal peptide" evidence="2">
    <location>
        <begin position="1"/>
        <end position="23"/>
    </location>
</feature>
<evidence type="ECO:0000256" key="2">
    <source>
        <dbReference type="SAM" id="SignalP"/>
    </source>
</evidence>
<feature type="chain" id="PRO_5032847464" evidence="2">
    <location>
        <begin position="24"/>
        <end position="1019"/>
    </location>
</feature>
<gene>
    <name evidence="3" type="ORF">PGLA1383_LOCUS45431</name>
</gene>
<evidence type="ECO:0000256" key="1">
    <source>
        <dbReference type="SAM" id="MobiDB-lite"/>
    </source>
</evidence>
<organism evidence="3 4">
    <name type="scientific">Polarella glacialis</name>
    <name type="common">Dinoflagellate</name>
    <dbReference type="NCBI Taxonomy" id="89957"/>
    <lineage>
        <taxon>Eukaryota</taxon>
        <taxon>Sar</taxon>
        <taxon>Alveolata</taxon>
        <taxon>Dinophyceae</taxon>
        <taxon>Suessiales</taxon>
        <taxon>Suessiaceae</taxon>
        <taxon>Polarella</taxon>
    </lineage>
</organism>